<gene>
    <name evidence="2" type="ORF">K466DRAFT_583148</name>
</gene>
<dbReference type="AlphaFoldDB" id="A0A5C3PRR6"/>
<sequence length="182" mass="19221">MKTGIRIVQVAAKAHGSPVAISIWASNALAKGGEATYSHPNTLDHKAARGAVQSPYIVQLLTVHYEAAEGAILDVGYPVGALSMAAVAIRRAFQTMTTGTFVAPSDDFSEDNYGTATKKVREGSVQGLLDHKHRFDALIATAMSQVASYKADQAEGASRTELDEDAYNAVDPPTSPPAADQY</sequence>
<feature type="region of interest" description="Disordered" evidence="1">
    <location>
        <begin position="153"/>
        <end position="182"/>
    </location>
</feature>
<accession>A0A5C3PRR6</accession>
<name>A0A5C3PRR6_9APHY</name>
<reference evidence="2 3" key="1">
    <citation type="journal article" date="2019" name="Nat. Ecol. Evol.">
        <title>Megaphylogeny resolves global patterns of mushroom evolution.</title>
        <authorList>
            <person name="Varga T."/>
            <person name="Krizsan K."/>
            <person name="Foldi C."/>
            <person name="Dima B."/>
            <person name="Sanchez-Garcia M."/>
            <person name="Sanchez-Ramirez S."/>
            <person name="Szollosi G.J."/>
            <person name="Szarkandi J.G."/>
            <person name="Papp V."/>
            <person name="Albert L."/>
            <person name="Andreopoulos W."/>
            <person name="Angelini C."/>
            <person name="Antonin V."/>
            <person name="Barry K.W."/>
            <person name="Bougher N.L."/>
            <person name="Buchanan P."/>
            <person name="Buyck B."/>
            <person name="Bense V."/>
            <person name="Catcheside P."/>
            <person name="Chovatia M."/>
            <person name="Cooper J."/>
            <person name="Damon W."/>
            <person name="Desjardin D."/>
            <person name="Finy P."/>
            <person name="Geml J."/>
            <person name="Haridas S."/>
            <person name="Hughes K."/>
            <person name="Justo A."/>
            <person name="Karasinski D."/>
            <person name="Kautmanova I."/>
            <person name="Kiss B."/>
            <person name="Kocsube S."/>
            <person name="Kotiranta H."/>
            <person name="LaButti K.M."/>
            <person name="Lechner B.E."/>
            <person name="Liimatainen K."/>
            <person name="Lipzen A."/>
            <person name="Lukacs Z."/>
            <person name="Mihaltcheva S."/>
            <person name="Morgado L.N."/>
            <person name="Niskanen T."/>
            <person name="Noordeloos M.E."/>
            <person name="Ohm R.A."/>
            <person name="Ortiz-Santana B."/>
            <person name="Ovrebo C."/>
            <person name="Racz N."/>
            <person name="Riley R."/>
            <person name="Savchenko A."/>
            <person name="Shiryaev A."/>
            <person name="Soop K."/>
            <person name="Spirin V."/>
            <person name="Szebenyi C."/>
            <person name="Tomsovsky M."/>
            <person name="Tulloss R.E."/>
            <person name="Uehling J."/>
            <person name="Grigoriev I.V."/>
            <person name="Vagvolgyi C."/>
            <person name="Papp T."/>
            <person name="Martin F.M."/>
            <person name="Miettinen O."/>
            <person name="Hibbett D.S."/>
            <person name="Nagy L.G."/>
        </authorList>
    </citation>
    <scope>NUCLEOTIDE SEQUENCE [LARGE SCALE GENOMIC DNA]</scope>
    <source>
        <strain evidence="2 3">HHB13444</strain>
    </source>
</reference>
<evidence type="ECO:0000256" key="1">
    <source>
        <dbReference type="SAM" id="MobiDB-lite"/>
    </source>
</evidence>
<keyword evidence="3" id="KW-1185">Reference proteome</keyword>
<protein>
    <submittedName>
        <fullName evidence="2">Uncharacterized protein</fullName>
    </submittedName>
</protein>
<dbReference type="EMBL" id="ML211029">
    <property type="protein sequence ID" value="TFK91070.1"/>
    <property type="molecule type" value="Genomic_DNA"/>
</dbReference>
<dbReference type="InParanoid" id="A0A5C3PRR6"/>
<evidence type="ECO:0000313" key="2">
    <source>
        <dbReference type="EMBL" id="TFK91070.1"/>
    </source>
</evidence>
<dbReference type="Proteomes" id="UP000308197">
    <property type="component" value="Unassembled WGS sequence"/>
</dbReference>
<proteinExistence type="predicted"/>
<evidence type="ECO:0000313" key="3">
    <source>
        <dbReference type="Proteomes" id="UP000308197"/>
    </source>
</evidence>
<organism evidence="2 3">
    <name type="scientific">Polyporus arcularius HHB13444</name>
    <dbReference type="NCBI Taxonomy" id="1314778"/>
    <lineage>
        <taxon>Eukaryota</taxon>
        <taxon>Fungi</taxon>
        <taxon>Dikarya</taxon>
        <taxon>Basidiomycota</taxon>
        <taxon>Agaricomycotina</taxon>
        <taxon>Agaricomycetes</taxon>
        <taxon>Polyporales</taxon>
        <taxon>Polyporaceae</taxon>
        <taxon>Polyporus</taxon>
    </lineage>
</organism>
<dbReference type="STRING" id="1314778.A0A5C3PRR6"/>